<evidence type="ECO:0000313" key="5">
    <source>
        <dbReference type="Proteomes" id="UP001161580"/>
    </source>
</evidence>
<dbReference type="CDD" id="cd00383">
    <property type="entry name" value="trans_reg_C"/>
    <property type="match status" value="1"/>
</dbReference>
<keyword evidence="1 2" id="KW-0238">DNA-binding</keyword>
<proteinExistence type="predicted"/>
<gene>
    <name evidence="4" type="ORF">MRS75_03405</name>
</gene>
<dbReference type="EMBL" id="JALDYZ010000002">
    <property type="protein sequence ID" value="MDI7921127.1"/>
    <property type="molecule type" value="Genomic_DNA"/>
</dbReference>
<evidence type="ECO:0000256" key="1">
    <source>
        <dbReference type="ARBA" id="ARBA00023125"/>
    </source>
</evidence>
<dbReference type="AlphaFoldDB" id="A0AAE3Q8C8"/>
<evidence type="ECO:0000259" key="3">
    <source>
        <dbReference type="PROSITE" id="PS51755"/>
    </source>
</evidence>
<dbReference type="InterPro" id="IPR001867">
    <property type="entry name" value="OmpR/PhoB-type_DNA-bd"/>
</dbReference>
<dbReference type="InterPro" id="IPR036388">
    <property type="entry name" value="WH-like_DNA-bd_sf"/>
</dbReference>
<protein>
    <submittedName>
        <fullName evidence="4">Winged helix-turn-helix domain-containing protein</fullName>
    </submittedName>
</protein>
<evidence type="ECO:0000256" key="2">
    <source>
        <dbReference type="PROSITE-ProRule" id="PRU01091"/>
    </source>
</evidence>
<keyword evidence="5" id="KW-1185">Reference proteome</keyword>
<dbReference type="SUPFAM" id="SSF46894">
    <property type="entry name" value="C-terminal effector domain of the bipartite response regulators"/>
    <property type="match status" value="1"/>
</dbReference>
<reference evidence="4" key="1">
    <citation type="submission" date="2022-03" db="EMBL/GenBank/DDBJ databases">
        <title>Fererhizobium litorale gen. nov., sp. nov., isolated from sandy sediments of the Sea of Japan seashore.</title>
        <authorList>
            <person name="Romanenko L."/>
            <person name="Kurilenko V."/>
            <person name="Otstavnykh N."/>
            <person name="Svetashev V."/>
            <person name="Tekutyeva L."/>
            <person name="Isaeva M."/>
            <person name="Mikhailov V."/>
        </authorList>
    </citation>
    <scope>NUCLEOTIDE SEQUENCE</scope>
    <source>
        <strain evidence="4">KMM 9576</strain>
    </source>
</reference>
<comment type="caution">
    <text evidence="4">The sequence shown here is derived from an EMBL/GenBank/DDBJ whole genome shotgun (WGS) entry which is preliminary data.</text>
</comment>
<dbReference type="SMART" id="SM00862">
    <property type="entry name" value="Trans_reg_C"/>
    <property type="match status" value="1"/>
</dbReference>
<organism evidence="4 5">
    <name type="scientific">Ferirhizobium litorale</name>
    <dbReference type="NCBI Taxonomy" id="2927786"/>
    <lineage>
        <taxon>Bacteria</taxon>
        <taxon>Pseudomonadati</taxon>
        <taxon>Pseudomonadota</taxon>
        <taxon>Alphaproteobacteria</taxon>
        <taxon>Hyphomicrobiales</taxon>
        <taxon>Rhizobiaceae</taxon>
        <taxon>Ferirhizobium</taxon>
    </lineage>
</organism>
<dbReference type="Proteomes" id="UP001161580">
    <property type="component" value="Unassembled WGS sequence"/>
</dbReference>
<dbReference type="Pfam" id="PF00486">
    <property type="entry name" value="Trans_reg_C"/>
    <property type="match status" value="1"/>
</dbReference>
<dbReference type="InterPro" id="IPR016032">
    <property type="entry name" value="Sig_transdc_resp-reg_C-effctor"/>
</dbReference>
<dbReference type="Gene3D" id="1.10.10.10">
    <property type="entry name" value="Winged helix-like DNA-binding domain superfamily/Winged helix DNA-binding domain"/>
    <property type="match status" value="1"/>
</dbReference>
<dbReference type="PROSITE" id="PS51755">
    <property type="entry name" value="OMPR_PHOB"/>
    <property type="match status" value="1"/>
</dbReference>
<dbReference type="GO" id="GO:0000160">
    <property type="term" value="P:phosphorelay signal transduction system"/>
    <property type="evidence" value="ECO:0007669"/>
    <property type="project" value="InterPro"/>
</dbReference>
<feature type="DNA-binding region" description="OmpR/PhoB-type" evidence="2">
    <location>
        <begin position="23"/>
        <end position="122"/>
    </location>
</feature>
<evidence type="ECO:0000313" key="4">
    <source>
        <dbReference type="EMBL" id="MDI7921127.1"/>
    </source>
</evidence>
<feature type="domain" description="OmpR/PhoB-type" evidence="3">
    <location>
        <begin position="23"/>
        <end position="122"/>
    </location>
</feature>
<dbReference type="GO" id="GO:0003677">
    <property type="term" value="F:DNA binding"/>
    <property type="evidence" value="ECO:0007669"/>
    <property type="project" value="UniProtKB-UniRule"/>
</dbReference>
<accession>A0AAE3Q8C8</accession>
<dbReference type="RefSeq" id="WP_311785312.1">
    <property type="nucleotide sequence ID" value="NZ_JALDYY010000002.1"/>
</dbReference>
<dbReference type="GO" id="GO:0006355">
    <property type="term" value="P:regulation of DNA-templated transcription"/>
    <property type="evidence" value="ECO:0007669"/>
    <property type="project" value="InterPro"/>
</dbReference>
<sequence>MQPLDWFARRGFATTSDIRMAGMNGVRYGDLVFEESFVFARRGEEELRFTRQERALLILFTRHPRQLLRRSQILDALNYVGSDSSDRNVDFLVNRLRQKLNDNARAPRFIATQYGEGYLWIAVAESLE</sequence>
<name>A0AAE3Q8C8_9HYPH</name>